<dbReference type="RefSeq" id="WP_231511100.1">
    <property type="nucleotide sequence ID" value="NZ_ASRX01000006.1"/>
</dbReference>
<dbReference type="PANTHER" id="PTHR46274:SF6">
    <property type="entry name" value="TYR_PHOSPHATASE_2 DOMAIN-CONTAINING PROTEIN"/>
    <property type="match status" value="1"/>
</dbReference>
<dbReference type="InterPro" id="IPR029021">
    <property type="entry name" value="Prot-tyrosine_phosphatase-like"/>
</dbReference>
<evidence type="ECO:0000259" key="2">
    <source>
        <dbReference type="PROSITE" id="PS50054"/>
    </source>
</evidence>
<dbReference type="PROSITE" id="PS50056">
    <property type="entry name" value="TYR_PHOSPHATASE_2"/>
    <property type="match status" value="1"/>
</dbReference>
<evidence type="ECO:0008006" key="6">
    <source>
        <dbReference type="Google" id="ProtNLM"/>
    </source>
</evidence>
<evidence type="ECO:0000259" key="3">
    <source>
        <dbReference type="PROSITE" id="PS50056"/>
    </source>
</evidence>
<dbReference type="Proteomes" id="UP000019678">
    <property type="component" value="Unassembled WGS sequence"/>
</dbReference>
<dbReference type="STRING" id="1192034.CAP_6935"/>
<accession>A0A017TF42</accession>
<comment type="caution">
    <text evidence="4">The sequence shown here is derived from an EMBL/GenBank/DDBJ whole genome shotgun (WGS) entry which is preliminary data.</text>
</comment>
<dbReference type="Gene3D" id="3.90.190.10">
    <property type="entry name" value="Protein tyrosine phosphatase superfamily"/>
    <property type="match status" value="1"/>
</dbReference>
<dbReference type="InterPro" id="IPR020422">
    <property type="entry name" value="TYR_PHOSPHATASE_DUAL_dom"/>
</dbReference>
<dbReference type="SMART" id="SM00195">
    <property type="entry name" value="DSPc"/>
    <property type="match status" value="1"/>
</dbReference>
<gene>
    <name evidence="4" type="ORF">CAP_6935</name>
</gene>
<dbReference type="EMBL" id="ASRX01000006">
    <property type="protein sequence ID" value="EYF07913.1"/>
    <property type="molecule type" value="Genomic_DNA"/>
</dbReference>
<reference evidence="4 5" key="1">
    <citation type="submission" date="2013-05" db="EMBL/GenBank/DDBJ databases">
        <title>Genome assembly of Chondromyces apiculatus DSM 436.</title>
        <authorList>
            <person name="Sharma G."/>
            <person name="Khatri I."/>
            <person name="Kaur C."/>
            <person name="Mayilraj S."/>
            <person name="Subramanian S."/>
        </authorList>
    </citation>
    <scope>NUCLEOTIDE SEQUENCE [LARGE SCALE GENOMIC DNA]</scope>
    <source>
        <strain evidence="4 5">DSM 436</strain>
    </source>
</reference>
<sequence length="214" mass="23580">MPLSLPPNLALPPSLRAALFVPYRLVFYPMIAARRAAAALRPGAAWRTWTTPHILLGGFLFPSDVAVLQDLGIRAVINVSHELVDPVTALRAAGIAYHHVECWDMRAPTLEDCDAGVRFLAACIGRGERVYVHCASGVGRSVVLTACYLAIHDGMPVDEVLGHLQRLRPRIKLRPFQRAFIHEYVAWRRTRDASPSASGSLADSVQGRTREEAR</sequence>
<dbReference type="InterPro" id="IPR000387">
    <property type="entry name" value="Tyr_Pase_dom"/>
</dbReference>
<feature type="region of interest" description="Disordered" evidence="1">
    <location>
        <begin position="194"/>
        <end position="214"/>
    </location>
</feature>
<dbReference type="Pfam" id="PF00782">
    <property type="entry name" value="DSPc"/>
    <property type="match status" value="1"/>
</dbReference>
<feature type="domain" description="Tyrosine specific protein phosphatases" evidence="3">
    <location>
        <begin position="126"/>
        <end position="179"/>
    </location>
</feature>
<feature type="domain" description="Tyrosine-protein phosphatase" evidence="2">
    <location>
        <begin position="46"/>
        <end position="193"/>
    </location>
</feature>
<dbReference type="FunFam" id="3.90.190.10:FF:000157">
    <property type="entry name" value="Protein-tyrosine phosphatase"/>
    <property type="match status" value="1"/>
</dbReference>
<feature type="compositionally biased region" description="Polar residues" evidence="1">
    <location>
        <begin position="194"/>
        <end position="207"/>
    </location>
</feature>
<dbReference type="SUPFAM" id="SSF52799">
    <property type="entry name" value="(Phosphotyrosine protein) phosphatases II"/>
    <property type="match status" value="1"/>
</dbReference>
<dbReference type="PROSITE" id="PS50054">
    <property type="entry name" value="TYR_PHOSPHATASE_DUAL"/>
    <property type="match status" value="1"/>
</dbReference>
<dbReference type="eggNOG" id="COG2453">
    <property type="taxonomic scope" value="Bacteria"/>
</dbReference>
<keyword evidence="5" id="KW-1185">Reference proteome</keyword>
<dbReference type="InterPro" id="IPR000340">
    <property type="entry name" value="Dual-sp_phosphatase_cat-dom"/>
</dbReference>
<dbReference type="PANTHER" id="PTHR46274">
    <property type="entry name" value="PHOSPHATIDYLINOSITOL PHOSPHATASE"/>
    <property type="match status" value="1"/>
</dbReference>
<proteinExistence type="predicted"/>
<protein>
    <recommendedName>
        <fullName evidence="6">Dual specificity protein phosphatase</fullName>
    </recommendedName>
</protein>
<evidence type="ECO:0000256" key="1">
    <source>
        <dbReference type="SAM" id="MobiDB-lite"/>
    </source>
</evidence>
<evidence type="ECO:0000313" key="4">
    <source>
        <dbReference type="EMBL" id="EYF07913.1"/>
    </source>
</evidence>
<evidence type="ECO:0000313" key="5">
    <source>
        <dbReference type="Proteomes" id="UP000019678"/>
    </source>
</evidence>
<organism evidence="4 5">
    <name type="scientific">Chondromyces apiculatus DSM 436</name>
    <dbReference type="NCBI Taxonomy" id="1192034"/>
    <lineage>
        <taxon>Bacteria</taxon>
        <taxon>Pseudomonadati</taxon>
        <taxon>Myxococcota</taxon>
        <taxon>Polyangia</taxon>
        <taxon>Polyangiales</taxon>
        <taxon>Polyangiaceae</taxon>
        <taxon>Chondromyces</taxon>
    </lineage>
</organism>
<name>A0A017TF42_9BACT</name>
<dbReference type="AlphaFoldDB" id="A0A017TF42"/>